<evidence type="ECO:0000313" key="2">
    <source>
        <dbReference type="Proteomes" id="UP000193719"/>
    </source>
</evidence>
<organism evidence="1 2">
    <name type="scientific">Piromyces finnis</name>
    <dbReference type="NCBI Taxonomy" id="1754191"/>
    <lineage>
        <taxon>Eukaryota</taxon>
        <taxon>Fungi</taxon>
        <taxon>Fungi incertae sedis</taxon>
        <taxon>Chytridiomycota</taxon>
        <taxon>Chytridiomycota incertae sedis</taxon>
        <taxon>Neocallimastigomycetes</taxon>
        <taxon>Neocallimastigales</taxon>
        <taxon>Neocallimastigaceae</taxon>
        <taxon>Piromyces</taxon>
    </lineage>
</organism>
<reference evidence="1 2" key="2">
    <citation type="submission" date="2016-08" db="EMBL/GenBank/DDBJ databases">
        <title>Pervasive Adenine N6-methylation of Active Genes in Fungi.</title>
        <authorList>
            <consortium name="DOE Joint Genome Institute"/>
            <person name="Mondo S.J."/>
            <person name="Dannebaum R.O."/>
            <person name="Kuo R.C."/>
            <person name="Labutti K."/>
            <person name="Haridas S."/>
            <person name="Kuo A."/>
            <person name="Salamov A."/>
            <person name="Ahrendt S.R."/>
            <person name="Lipzen A."/>
            <person name="Sullivan W."/>
            <person name="Andreopoulos W.B."/>
            <person name="Clum A."/>
            <person name="Lindquist E."/>
            <person name="Daum C."/>
            <person name="Ramamoorthy G.K."/>
            <person name="Gryganskyi A."/>
            <person name="Culley D."/>
            <person name="Magnuson J.K."/>
            <person name="James T.Y."/>
            <person name="O'Malley M.A."/>
            <person name="Stajich J.E."/>
            <person name="Spatafora J.W."/>
            <person name="Visel A."/>
            <person name="Grigoriev I.V."/>
        </authorList>
    </citation>
    <scope>NUCLEOTIDE SEQUENCE [LARGE SCALE GENOMIC DNA]</scope>
    <source>
        <strain evidence="2">finn</strain>
    </source>
</reference>
<comment type="caution">
    <text evidence="1">The sequence shown here is derived from an EMBL/GenBank/DDBJ whole genome shotgun (WGS) entry which is preliminary data.</text>
</comment>
<dbReference type="EMBL" id="MCFH01000061">
    <property type="protein sequence ID" value="ORX42713.1"/>
    <property type="molecule type" value="Genomic_DNA"/>
</dbReference>
<name>A0A1Y1UXA1_9FUNG</name>
<keyword evidence="2" id="KW-1185">Reference proteome</keyword>
<gene>
    <name evidence="1" type="ORF">BCR36DRAFT_156216</name>
</gene>
<proteinExistence type="predicted"/>
<accession>A0A1Y1UXA1</accession>
<protein>
    <submittedName>
        <fullName evidence="1">Uncharacterized protein</fullName>
    </submittedName>
</protein>
<reference evidence="1 2" key="1">
    <citation type="submission" date="2016-08" db="EMBL/GenBank/DDBJ databases">
        <title>Genomes of anaerobic fungi encode conserved fungal cellulosomes for biomass hydrolysis.</title>
        <authorList>
            <consortium name="DOE Joint Genome Institute"/>
            <person name="Haitjema C.H."/>
            <person name="Gilmore S.P."/>
            <person name="Henske J.K."/>
            <person name="Solomon K.V."/>
            <person name="De Groot R."/>
            <person name="Kuo A."/>
            <person name="Mondo S.J."/>
            <person name="Salamov A.A."/>
            <person name="Labutti K."/>
            <person name="Zhao Z."/>
            <person name="Chiniquy J."/>
            <person name="Barry K."/>
            <person name="Brewer H.M."/>
            <person name="Purvine S.O."/>
            <person name="Wright A.T."/>
            <person name="Boxma B."/>
            <person name="Van Alen T."/>
            <person name="Hackstein J.H."/>
            <person name="Baker S.E."/>
            <person name="Grigoriev I.V."/>
            <person name="O'Malley M.A."/>
        </authorList>
    </citation>
    <scope>NUCLEOTIDE SEQUENCE [LARGE SCALE GENOMIC DNA]</scope>
    <source>
        <strain evidence="2">finn</strain>
    </source>
</reference>
<evidence type="ECO:0000313" key="1">
    <source>
        <dbReference type="EMBL" id="ORX42713.1"/>
    </source>
</evidence>
<sequence>MRFIYFKRKSKNLIFHLQEDLINLVRKYNELQIDDEEKKFKFSQSFKDNNDKLITFRYNIGNVVTDNKKKIYKKDEGYSKRCND</sequence>
<dbReference type="Proteomes" id="UP000193719">
    <property type="component" value="Unassembled WGS sequence"/>
</dbReference>
<dbReference type="AlphaFoldDB" id="A0A1Y1UXA1"/>